<name>A0A917R4S6_9ACTN</name>
<dbReference type="Proteomes" id="UP000637788">
    <property type="component" value="Unassembled WGS sequence"/>
</dbReference>
<keyword evidence="2" id="KW-1185">Reference proteome</keyword>
<comment type="caution">
    <text evidence="1">The sequence shown here is derived from an EMBL/GenBank/DDBJ whole genome shotgun (WGS) entry which is preliminary data.</text>
</comment>
<dbReference type="RefSeq" id="WP_246568233.1">
    <property type="nucleotide sequence ID" value="NZ_BMPQ01000018.1"/>
</dbReference>
<sequence length="132" mass="14508">MTAAYPVESADLGRGREFLAEFRTLAAEKGQEWEKVLRADAGSAPCQIKRGLASFVRVVWPRVEARLLARAAAPRTVLFLHNAGLLARYWDEGGHDTLVRLQAAARRKRRPEAMSAPPGSACSAVRLALRPM</sequence>
<protein>
    <submittedName>
        <fullName evidence="1">Uncharacterized protein</fullName>
    </submittedName>
</protein>
<accession>A0A917R4S6</accession>
<evidence type="ECO:0000313" key="2">
    <source>
        <dbReference type="Proteomes" id="UP000637788"/>
    </source>
</evidence>
<evidence type="ECO:0000313" key="1">
    <source>
        <dbReference type="EMBL" id="GGK90275.1"/>
    </source>
</evidence>
<reference evidence="1" key="2">
    <citation type="submission" date="2020-09" db="EMBL/GenBank/DDBJ databases">
        <authorList>
            <person name="Sun Q."/>
            <person name="Ohkuma M."/>
        </authorList>
    </citation>
    <scope>NUCLEOTIDE SEQUENCE</scope>
    <source>
        <strain evidence="1">JCM 3035</strain>
    </source>
</reference>
<organism evidence="1 2">
    <name type="scientific">Streptomyces flaveus</name>
    <dbReference type="NCBI Taxonomy" id="66370"/>
    <lineage>
        <taxon>Bacteria</taxon>
        <taxon>Bacillati</taxon>
        <taxon>Actinomycetota</taxon>
        <taxon>Actinomycetes</taxon>
        <taxon>Kitasatosporales</taxon>
        <taxon>Streptomycetaceae</taxon>
        <taxon>Streptomyces</taxon>
        <taxon>Streptomyces aurantiacus group</taxon>
    </lineage>
</organism>
<proteinExistence type="predicted"/>
<dbReference type="EMBL" id="BMPQ01000018">
    <property type="protein sequence ID" value="GGK90275.1"/>
    <property type="molecule type" value="Genomic_DNA"/>
</dbReference>
<gene>
    <name evidence="1" type="ORF">GCM10010094_59170</name>
</gene>
<dbReference type="AlphaFoldDB" id="A0A917R4S6"/>
<reference evidence="1" key="1">
    <citation type="journal article" date="2014" name="Int. J. Syst. Evol. Microbiol.">
        <title>Complete genome sequence of Corynebacterium casei LMG S-19264T (=DSM 44701T), isolated from a smear-ripened cheese.</title>
        <authorList>
            <consortium name="US DOE Joint Genome Institute (JGI-PGF)"/>
            <person name="Walter F."/>
            <person name="Albersmeier A."/>
            <person name="Kalinowski J."/>
            <person name="Ruckert C."/>
        </authorList>
    </citation>
    <scope>NUCLEOTIDE SEQUENCE</scope>
    <source>
        <strain evidence="1">JCM 3035</strain>
    </source>
</reference>